<accession>L0F3D5</accession>
<dbReference type="GO" id="GO:0003676">
    <property type="term" value="F:nucleic acid binding"/>
    <property type="evidence" value="ECO:0007669"/>
    <property type="project" value="InterPro"/>
</dbReference>
<reference evidence="2" key="1">
    <citation type="submission" date="2012-02" db="EMBL/GenBank/DDBJ databases">
        <title>Complete sequence of Desulfitobacterium dichloroeliminans LMG P-21439.</title>
        <authorList>
            <person name="Lucas S."/>
            <person name="Han J."/>
            <person name="Lapidus A."/>
            <person name="Cheng J.-F."/>
            <person name="Goodwin L."/>
            <person name="Pitluck S."/>
            <person name="Peters L."/>
            <person name="Ovchinnikova G."/>
            <person name="Teshima H."/>
            <person name="Detter J.C."/>
            <person name="Han C."/>
            <person name="Tapia R."/>
            <person name="Land M."/>
            <person name="Hauser L."/>
            <person name="Kyrpides N."/>
            <person name="Ivanova N."/>
            <person name="Pagani I."/>
            <person name="Kruse T."/>
            <person name="de Vos W.M."/>
            <person name="Boon N."/>
            <person name="Smidt H."/>
            <person name="Woyke T."/>
        </authorList>
    </citation>
    <scope>NUCLEOTIDE SEQUENCE [LARGE SCALE GENOMIC DNA]</scope>
    <source>
        <strain evidence="2">LMG P-21439 / DCA1</strain>
    </source>
</reference>
<dbReference type="HOGENOM" id="CLU_2315695_0_0_9"/>
<dbReference type="Pfam" id="PF04232">
    <property type="entry name" value="SpoVS"/>
    <property type="match status" value="1"/>
</dbReference>
<name>L0F3D5_DESDL</name>
<dbReference type="RefSeq" id="WP_015260694.1">
    <property type="nucleotide sequence ID" value="NC_019903.1"/>
</dbReference>
<dbReference type="AlphaFoldDB" id="L0F3D5"/>
<dbReference type="Gene3D" id="3.30.110.20">
    <property type="entry name" value="Alba-like domain"/>
    <property type="match status" value="1"/>
</dbReference>
<dbReference type="Proteomes" id="UP000010797">
    <property type="component" value="Chromosome"/>
</dbReference>
<evidence type="ECO:0008006" key="3">
    <source>
        <dbReference type="Google" id="ProtNLM"/>
    </source>
</evidence>
<dbReference type="EMBL" id="CP003344">
    <property type="protein sequence ID" value="AGA67687.1"/>
    <property type="molecule type" value="Genomic_DNA"/>
</dbReference>
<dbReference type="InterPro" id="IPR007347">
    <property type="entry name" value="SpoVS"/>
</dbReference>
<keyword evidence="2" id="KW-1185">Reference proteome</keyword>
<sequence length="99" mass="10622">MENNSIGRKVTLKVGGNTNPIALKAAIAGHLSYGGNTVLLDCIGVAPNYIATKAIILLRGHLSTVGKNLEAYPIFHEVMVDNPTDSPVKTGIRWILDLR</sequence>
<evidence type="ECO:0000313" key="1">
    <source>
        <dbReference type="EMBL" id="AGA67687.1"/>
    </source>
</evidence>
<evidence type="ECO:0000313" key="2">
    <source>
        <dbReference type="Proteomes" id="UP000010797"/>
    </source>
</evidence>
<dbReference type="KEGG" id="ddl:Desdi_0127"/>
<organism evidence="1 2">
    <name type="scientific">Desulfitobacterium dichloroeliminans (strain LMG P-21439 / DCA1)</name>
    <dbReference type="NCBI Taxonomy" id="871963"/>
    <lineage>
        <taxon>Bacteria</taxon>
        <taxon>Bacillati</taxon>
        <taxon>Bacillota</taxon>
        <taxon>Clostridia</taxon>
        <taxon>Eubacteriales</taxon>
        <taxon>Desulfitobacteriaceae</taxon>
        <taxon>Desulfitobacterium</taxon>
    </lineage>
</organism>
<dbReference type="InterPro" id="IPR036882">
    <property type="entry name" value="Alba-like_dom_sf"/>
</dbReference>
<protein>
    <recommendedName>
        <fullName evidence="3">Stage V sporulation protein S</fullName>
    </recommendedName>
</protein>
<gene>
    <name evidence="1" type="ordered locus">Desdi_0127</name>
</gene>
<proteinExistence type="predicted"/>